<protein>
    <submittedName>
        <fullName evidence="1">Uncharacterized protein DUF1292</fullName>
    </submittedName>
</protein>
<evidence type="ECO:0000313" key="1">
    <source>
        <dbReference type="EMBL" id="TCL35850.1"/>
    </source>
</evidence>
<dbReference type="Proteomes" id="UP000295063">
    <property type="component" value="Unassembled WGS sequence"/>
</dbReference>
<dbReference type="OrthoDB" id="1624575at2"/>
<accession>A0A4V2Q8D4</accession>
<keyword evidence="2" id="KW-1185">Reference proteome</keyword>
<sequence>MAEFDKDDLEDVEEELVVVMTDEEGNEYYYREDMIVPVGDKRFAILVPLQVEDDCECGDHDCGCEEEETDVFIARIDTDEDGEDVYVDPTDEEFEAVRQAYEELVGDEDLES</sequence>
<gene>
    <name evidence="1" type="ORF">EV210_11094</name>
</gene>
<dbReference type="RefSeq" id="WP_132082194.1">
    <property type="nucleotide sequence ID" value="NZ_DAIMLW010000151.1"/>
</dbReference>
<name>A0A4V2Q8D4_9FIRM</name>
<dbReference type="EMBL" id="SLUI01000010">
    <property type="protein sequence ID" value="TCL35850.1"/>
    <property type="molecule type" value="Genomic_DNA"/>
</dbReference>
<reference evidence="1 2" key="1">
    <citation type="submission" date="2019-03" db="EMBL/GenBank/DDBJ databases">
        <title>Genomic Encyclopedia of Type Strains, Phase IV (KMG-IV): sequencing the most valuable type-strain genomes for metagenomic binning, comparative biology and taxonomic classification.</title>
        <authorList>
            <person name="Goeker M."/>
        </authorList>
    </citation>
    <scope>NUCLEOTIDE SEQUENCE [LARGE SCALE GENOMIC DNA]</scope>
    <source>
        <strain evidence="1 2">DSM 15969</strain>
    </source>
</reference>
<dbReference type="Pfam" id="PF06949">
    <property type="entry name" value="DUF1292"/>
    <property type="match status" value="1"/>
</dbReference>
<proteinExistence type="predicted"/>
<dbReference type="InterPro" id="IPR009711">
    <property type="entry name" value="UPF0473"/>
</dbReference>
<evidence type="ECO:0000313" key="2">
    <source>
        <dbReference type="Proteomes" id="UP000295063"/>
    </source>
</evidence>
<organism evidence="1 2">
    <name type="scientific">Anaerospora hongkongensis</name>
    <dbReference type="NCBI Taxonomy" id="244830"/>
    <lineage>
        <taxon>Bacteria</taxon>
        <taxon>Bacillati</taxon>
        <taxon>Bacillota</taxon>
        <taxon>Negativicutes</taxon>
        <taxon>Selenomonadales</taxon>
        <taxon>Sporomusaceae</taxon>
        <taxon>Anaerospora</taxon>
    </lineage>
</organism>
<comment type="caution">
    <text evidence="1">The sequence shown here is derived from an EMBL/GenBank/DDBJ whole genome shotgun (WGS) entry which is preliminary data.</text>
</comment>
<dbReference type="AlphaFoldDB" id="A0A4V2Q8D4"/>